<proteinExistence type="predicted"/>
<dbReference type="AlphaFoldDB" id="A0A1J7B9V4"/>
<gene>
    <name evidence="2" type="ORF">BIV57_21485</name>
</gene>
<dbReference type="EMBL" id="MLCF01000151">
    <property type="protein sequence ID" value="OIV35463.1"/>
    <property type="molecule type" value="Genomic_DNA"/>
</dbReference>
<reference evidence="2 3" key="1">
    <citation type="submission" date="2016-10" db="EMBL/GenBank/DDBJ databases">
        <title>Genome sequence of Streptomyces gilvigriseus MUSC 26.</title>
        <authorList>
            <person name="Lee L.-H."/>
            <person name="Ser H.-L."/>
        </authorList>
    </citation>
    <scope>NUCLEOTIDE SEQUENCE [LARGE SCALE GENOMIC DNA]</scope>
    <source>
        <strain evidence="2 3">MUSC 26</strain>
    </source>
</reference>
<keyword evidence="3" id="KW-1185">Reference proteome</keyword>
<evidence type="ECO:0000313" key="2">
    <source>
        <dbReference type="EMBL" id="OIV35463.1"/>
    </source>
</evidence>
<evidence type="ECO:0000313" key="3">
    <source>
        <dbReference type="Proteomes" id="UP000243342"/>
    </source>
</evidence>
<comment type="caution">
    <text evidence="2">The sequence shown here is derived from an EMBL/GenBank/DDBJ whole genome shotgun (WGS) entry which is preliminary data.</text>
</comment>
<protein>
    <recommendedName>
        <fullName evidence="1">Aminoglycoside phosphotransferase domain-containing protein</fullName>
    </recommendedName>
</protein>
<sequence>MLERARAAALPVPRIELIAEVPGATALVQSRLPGSVPEPPSLGQIQEMAALMDRCAGLAAGLDAPPPLDLHLRSSGPGFCLHETLAAYDARTARLLGRIKEIGAAAPDAVPGDDLVHGDYHPGNVLADPETGALTGIVDWDGIARGDRLFMLVNLRWGVHWGAGPGVAAWLDGELDRRVPAGALRRYWASLSLRMVDWMVRHGTPENVTEMIELAESRL</sequence>
<dbReference type="InterPro" id="IPR011009">
    <property type="entry name" value="Kinase-like_dom_sf"/>
</dbReference>
<dbReference type="SUPFAM" id="SSF56112">
    <property type="entry name" value="Protein kinase-like (PK-like)"/>
    <property type="match status" value="1"/>
</dbReference>
<evidence type="ECO:0000259" key="1">
    <source>
        <dbReference type="Pfam" id="PF01636"/>
    </source>
</evidence>
<accession>A0A1J7B9V4</accession>
<dbReference type="Pfam" id="PF01636">
    <property type="entry name" value="APH"/>
    <property type="match status" value="1"/>
</dbReference>
<feature type="domain" description="Aminoglycoside phosphotransferase" evidence="1">
    <location>
        <begin position="4"/>
        <end position="171"/>
    </location>
</feature>
<dbReference type="Gene3D" id="3.90.1200.10">
    <property type="match status" value="1"/>
</dbReference>
<name>A0A1J7B9V4_9ACTN</name>
<dbReference type="Proteomes" id="UP000243342">
    <property type="component" value="Unassembled WGS sequence"/>
</dbReference>
<dbReference type="InterPro" id="IPR002575">
    <property type="entry name" value="Aminoglycoside_PTrfase"/>
</dbReference>
<organism evidence="2 3">
    <name type="scientific">Mangrovactinospora gilvigrisea</name>
    <dbReference type="NCBI Taxonomy" id="1428644"/>
    <lineage>
        <taxon>Bacteria</taxon>
        <taxon>Bacillati</taxon>
        <taxon>Actinomycetota</taxon>
        <taxon>Actinomycetes</taxon>
        <taxon>Kitasatosporales</taxon>
        <taxon>Streptomycetaceae</taxon>
        <taxon>Mangrovactinospora</taxon>
    </lineage>
</organism>